<keyword evidence="1" id="KW-1015">Disulfide bond</keyword>
<reference evidence="4 5" key="1">
    <citation type="submission" date="2020-05" db="EMBL/GenBank/DDBJ databases">
        <title>Identification and distribution of gene clusters putatively required for synthesis of sphingolipid metabolism inhibitors in phylogenetically diverse species of the filamentous fungus Fusarium.</title>
        <authorList>
            <person name="Kim H.-S."/>
            <person name="Busman M."/>
            <person name="Brown D.W."/>
            <person name="Divon H."/>
            <person name="Uhlig S."/>
            <person name="Proctor R.H."/>
        </authorList>
    </citation>
    <scope>NUCLEOTIDE SEQUENCE [LARGE SCALE GENOMIC DNA]</scope>
    <source>
        <strain evidence="4 5">NRRL 53147</strain>
    </source>
</reference>
<organism evidence="4 5">
    <name type="scientific">Fusarium mexicanum</name>
    <dbReference type="NCBI Taxonomy" id="751941"/>
    <lineage>
        <taxon>Eukaryota</taxon>
        <taxon>Fungi</taxon>
        <taxon>Dikarya</taxon>
        <taxon>Ascomycota</taxon>
        <taxon>Pezizomycotina</taxon>
        <taxon>Sordariomycetes</taxon>
        <taxon>Hypocreomycetidae</taxon>
        <taxon>Hypocreales</taxon>
        <taxon>Nectriaceae</taxon>
        <taxon>Fusarium</taxon>
        <taxon>Fusarium fujikuroi species complex</taxon>
    </lineage>
</organism>
<comment type="caution">
    <text evidence="4">The sequence shown here is derived from an EMBL/GenBank/DDBJ whole genome shotgun (WGS) entry which is preliminary data.</text>
</comment>
<proteinExistence type="predicted"/>
<dbReference type="PANTHER" id="PTHR21310:SF15">
    <property type="entry name" value="AMINOGLYCOSIDE PHOSPHOTRANSFERASE DOMAIN-CONTAINING PROTEIN"/>
    <property type="match status" value="1"/>
</dbReference>
<dbReference type="InterPro" id="IPR011009">
    <property type="entry name" value="Kinase-like_dom_sf"/>
</dbReference>
<dbReference type="GO" id="GO:0005199">
    <property type="term" value="F:structural constituent of cell wall"/>
    <property type="evidence" value="ECO:0007669"/>
    <property type="project" value="InterPro"/>
</dbReference>
<dbReference type="Pfam" id="PF01185">
    <property type="entry name" value="Hydrophobin"/>
    <property type="match status" value="1"/>
</dbReference>
<keyword evidence="5" id="KW-1185">Reference proteome</keyword>
<dbReference type="PANTHER" id="PTHR21310">
    <property type="entry name" value="AMINOGLYCOSIDE PHOSPHOTRANSFERASE-RELATED-RELATED"/>
    <property type="match status" value="1"/>
</dbReference>
<name>A0A8H5I997_9HYPO</name>
<sequence>MHFMTAITVFTSAASAFSFKGWRKPKVDELRVSEAQEVCGQDTSVRCCNSKTGNANDNKGGFLGLSSTNLNIFNNCFDLSLNVIGILDGTLGKKCSGNVVCCRDFPFADITGPINDGRPCIDLVELWGTNFIAAAYVIGTKDFCFLTAPSLSYSVHIITFSTFCAPIPALLLNIASPPATMSSPAAHLPLPLPEDAINALLQTLRLPQATSISHPQTTAQYHLIYLLTLPPTELSRGYSELVLRVAGNHLPGIKTANEIGVMTWLSKNTTIPLPEVIAYDASNKNPITHEYTLLSRVQGVTLSDIRDSLSDEEMNQIFDQLIDILTQLQSHPWDGIGGLKPDDQGQVQLGPVVDETFWQVPDIEALWPEGETVATLNIGGPYKTYVEYMVAHVTKYIRLIQAHEKLAFMRDTIPRLEAFIAALPKHANELNKVKLRLAHKDLHFANIMFNPDSGKITGILDWEFAGIVPYPQWSPRSSFLWNGIDTSESLDEKYKLWQVFKQRCKDKGCKLFEETAYNSSLQENMQRAVDFLRAIVEVSPRGQRQELIQGWKDMVLENIAKFAA</sequence>
<feature type="signal peptide" evidence="2">
    <location>
        <begin position="1"/>
        <end position="16"/>
    </location>
</feature>
<dbReference type="InterPro" id="IPR051678">
    <property type="entry name" value="AGP_Transferase"/>
</dbReference>
<keyword evidence="2" id="KW-0732">Signal</keyword>
<protein>
    <recommendedName>
        <fullName evidence="3">Aminoglycoside phosphotransferase domain-containing protein</fullName>
    </recommendedName>
</protein>
<gene>
    <name evidence="4" type="ORF">FMEXI_12213</name>
</gene>
<evidence type="ECO:0000256" key="1">
    <source>
        <dbReference type="ARBA" id="ARBA00023157"/>
    </source>
</evidence>
<dbReference type="GO" id="GO:0009277">
    <property type="term" value="C:fungal-type cell wall"/>
    <property type="evidence" value="ECO:0007669"/>
    <property type="project" value="InterPro"/>
</dbReference>
<dbReference type="InterPro" id="IPR002575">
    <property type="entry name" value="Aminoglycoside_PTrfase"/>
</dbReference>
<dbReference type="Pfam" id="PF01636">
    <property type="entry name" value="APH"/>
    <property type="match status" value="1"/>
</dbReference>
<evidence type="ECO:0000256" key="2">
    <source>
        <dbReference type="SAM" id="SignalP"/>
    </source>
</evidence>
<dbReference type="InterPro" id="IPR001338">
    <property type="entry name" value="Class_I_Hydrophobin"/>
</dbReference>
<dbReference type="CDD" id="cd23507">
    <property type="entry name" value="hydrophobin_I"/>
    <property type="match status" value="1"/>
</dbReference>
<evidence type="ECO:0000313" key="5">
    <source>
        <dbReference type="Proteomes" id="UP000522262"/>
    </source>
</evidence>
<dbReference type="Gene3D" id="3.90.1200.10">
    <property type="match status" value="1"/>
</dbReference>
<feature type="chain" id="PRO_5034916240" description="Aminoglycoside phosphotransferase domain-containing protein" evidence="2">
    <location>
        <begin position="17"/>
        <end position="564"/>
    </location>
</feature>
<evidence type="ECO:0000259" key="3">
    <source>
        <dbReference type="Pfam" id="PF01636"/>
    </source>
</evidence>
<feature type="domain" description="Aminoglycoside phosphotransferase" evidence="3">
    <location>
        <begin position="240"/>
        <end position="467"/>
    </location>
</feature>
<dbReference type="SUPFAM" id="SSF56112">
    <property type="entry name" value="Protein kinase-like (PK-like)"/>
    <property type="match status" value="1"/>
</dbReference>
<dbReference type="SMART" id="SM00075">
    <property type="entry name" value="HYDRO"/>
    <property type="match status" value="1"/>
</dbReference>
<evidence type="ECO:0000313" key="4">
    <source>
        <dbReference type="EMBL" id="KAF5532802.1"/>
    </source>
</evidence>
<dbReference type="Proteomes" id="UP000522262">
    <property type="component" value="Unassembled WGS sequence"/>
</dbReference>
<accession>A0A8H5I997</accession>
<dbReference type="EMBL" id="JAAOAM010000350">
    <property type="protein sequence ID" value="KAF5532802.1"/>
    <property type="molecule type" value="Genomic_DNA"/>
</dbReference>
<dbReference type="AlphaFoldDB" id="A0A8H5I997"/>